<keyword evidence="5 8" id="KW-0238">DNA-binding</keyword>
<evidence type="ECO:0000256" key="5">
    <source>
        <dbReference type="ARBA" id="ARBA00023125"/>
    </source>
</evidence>
<evidence type="ECO:0000256" key="2">
    <source>
        <dbReference type="ARBA" id="ARBA00022553"/>
    </source>
</evidence>
<keyword evidence="2 7" id="KW-0597">Phosphoprotein</keyword>
<feature type="domain" description="OmpR/PhoB-type" evidence="10">
    <location>
        <begin position="132"/>
        <end position="231"/>
    </location>
</feature>
<dbReference type="PROSITE" id="PS50110">
    <property type="entry name" value="RESPONSE_REGULATORY"/>
    <property type="match status" value="1"/>
</dbReference>
<accession>A0ABR5AR77</accession>
<dbReference type="InterPro" id="IPR001789">
    <property type="entry name" value="Sig_transdc_resp-reg_receiver"/>
</dbReference>
<dbReference type="SUPFAM" id="SSF52172">
    <property type="entry name" value="CheY-like"/>
    <property type="match status" value="1"/>
</dbReference>
<feature type="domain" description="Response regulatory" evidence="9">
    <location>
        <begin position="4"/>
        <end position="118"/>
    </location>
</feature>
<evidence type="ECO:0000313" key="11">
    <source>
        <dbReference type="EMBL" id="KIL77130.1"/>
    </source>
</evidence>
<gene>
    <name evidence="11" type="ORF">SD77_1735</name>
</gene>
<organism evidence="11 12">
    <name type="scientific">Bacillus badius</name>
    <dbReference type="NCBI Taxonomy" id="1455"/>
    <lineage>
        <taxon>Bacteria</taxon>
        <taxon>Bacillati</taxon>
        <taxon>Bacillota</taxon>
        <taxon>Bacilli</taxon>
        <taxon>Bacillales</taxon>
        <taxon>Bacillaceae</taxon>
        <taxon>Pseudobacillus</taxon>
    </lineage>
</organism>
<proteinExistence type="predicted"/>
<dbReference type="Pfam" id="PF00072">
    <property type="entry name" value="Response_reg"/>
    <property type="match status" value="1"/>
</dbReference>
<protein>
    <submittedName>
        <fullName evidence="11">DNA-binding response regulator</fullName>
    </submittedName>
</protein>
<reference evidence="11 12" key="1">
    <citation type="submission" date="2015-01" db="EMBL/GenBank/DDBJ databases">
        <title>Genome Assembly of Bacillus badius MTCC 1458.</title>
        <authorList>
            <person name="Verma A."/>
            <person name="Khatri I."/>
            <person name="Mual P."/>
            <person name="Subramanian S."/>
            <person name="Krishnamurthi S."/>
        </authorList>
    </citation>
    <scope>NUCLEOTIDE SEQUENCE [LARGE SCALE GENOMIC DNA]</scope>
    <source>
        <strain evidence="11 12">MTCC 1458</strain>
    </source>
</reference>
<feature type="modified residue" description="4-aspartylphosphate" evidence="7">
    <location>
        <position position="54"/>
    </location>
</feature>
<evidence type="ECO:0000259" key="10">
    <source>
        <dbReference type="PROSITE" id="PS51755"/>
    </source>
</evidence>
<keyword evidence="6" id="KW-0804">Transcription</keyword>
<dbReference type="EMBL" id="JXLP01000017">
    <property type="protein sequence ID" value="KIL77130.1"/>
    <property type="molecule type" value="Genomic_DNA"/>
</dbReference>
<dbReference type="InterPro" id="IPR039420">
    <property type="entry name" value="WalR-like"/>
</dbReference>
<dbReference type="Gene3D" id="1.10.10.10">
    <property type="entry name" value="Winged helix-like DNA-binding domain superfamily/Winged helix DNA-binding domain"/>
    <property type="match status" value="1"/>
</dbReference>
<dbReference type="PANTHER" id="PTHR48111">
    <property type="entry name" value="REGULATOR OF RPOS"/>
    <property type="match status" value="1"/>
</dbReference>
<evidence type="ECO:0000256" key="6">
    <source>
        <dbReference type="ARBA" id="ARBA00023163"/>
    </source>
</evidence>
<dbReference type="Gene3D" id="6.10.250.690">
    <property type="match status" value="1"/>
</dbReference>
<dbReference type="InterPro" id="IPR036388">
    <property type="entry name" value="WH-like_DNA-bd_sf"/>
</dbReference>
<evidence type="ECO:0000313" key="12">
    <source>
        <dbReference type="Proteomes" id="UP000031982"/>
    </source>
</evidence>
<evidence type="ECO:0000256" key="4">
    <source>
        <dbReference type="ARBA" id="ARBA00023015"/>
    </source>
</evidence>
<dbReference type="Proteomes" id="UP000031982">
    <property type="component" value="Unassembled WGS sequence"/>
</dbReference>
<dbReference type="InterPro" id="IPR001867">
    <property type="entry name" value="OmpR/PhoB-type_DNA-bd"/>
</dbReference>
<name>A0ABR5AR77_BACBA</name>
<dbReference type="PROSITE" id="PS51755">
    <property type="entry name" value="OMPR_PHOB"/>
    <property type="match status" value="1"/>
</dbReference>
<evidence type="ECO:0000256" key="1">
    <source>
        <dbReference type="ARBA" id="ARBA00004496"/>
    </source>
</evidence>
<dbReference type="GO" id="GO:0003677">
    <property type="term" value="F:DNA binding"/>
    <property type="evidence" value="ECO:0007669"/>
    <property type="project" value="UniProtKB-KW"/>
</dbReference>
<evidence type="ECO:0000259" key="9">
    <source>
        <dbReference type="PROSITE" id="PS50110"/>
    </source>
</evidence>
<dbReference type="SUPFAM" id="SSF46894">
    <property type="entry name" value="C-terminal effector domain of the bipartite response regulators"/>
    <property type="match status" value="1"/>
</dbReference>
<comment type="caution">
    <text evidence="11">The sequence shown here is derived from an EMBL/GenBank/DDBJ whole genome shotgun (WGS) entry which is preliminary data.</text>
</comment>
<sequence>MRENILLIEDDPSISEVVSMQLTKEGYAVTPVFDGLSAIEVLGQADPFDLILLDLMLPGMDGLDCLKKIRETSTVPVLILSAKDGEVDKALGLGFGADDYITKPFSMIELAARVKALIRRATLYTAARQPEQAAIEVGDLLIHSTNFSVQKRGVDVKLTAKEFQILKLLAAKPERVFTKAQLYTQVWNEDYFGDENVINVHIRRLREKIEDDPSAPRYIQTVWGIGYKLGE</sequence>
<dbReference type="InterPro" id="IPR016032">
    <property type="entry name" value="Sig_transdc_resp-reg_C-effctor"/>
</dbReference>
<feature type="DNA-binding region" description="OmpR/PhoB-type" evidence="8">
    <location>
        <begin position="132"/>
        <end position="231"/>
    </location>
</feature>
<dbReference type="CDD" id="cd00383">
    <property type="entry name" value="trans_reg_C"/>
    <property type="match status" value="1"/>
</dbReference>
<comment type="subcellular location">
    <subcellularLocation>
        <location evidence="1">Cytoplasm</location>
    </subcellularLocation>
</comment>
<evidence type="ECO:0000256" key="7">
    <source>
        <dbReference type="PROSITE-ProRule" id="PRU00169"/>
    </source>
</evidence>
<evidence type="ECO:0000256" key="8">
    <source>
        <dbReference type="PROSITE-ProRule" id="PRU01091"/>
    </source>
</evidence>
<dbReference type="Pfam" id="PF00486">
    <property type="entry name" value="Trans_reg_C"/>
    <property type="match status" value="1"/>
</dbReference>
<dbReference type="InterPro" id="IPR011006">
    <property type="entry name" value="CheY-like_superfamily"/>
</dbReference>
<dbReference type="SMART" id="SM00448">
    <property type="entry name" value="REC"/>
    <property type="match status" value="1"/>
</dbReference>
<keyword evidence="4" id="KW-0805">Transcription regulation</keyword>
<evidence type="ECO:0000256" key="3">
    <source>
        <dbReference type="ARBA" id="ARBA00023012"/>
    </source>
</evidence>
<keyword evidence="3" id="KW-0902">Two-component regulatory system</keyword>
<dbReference type="SMART" id="SM00862">
    <property type="entry name" value="Trans_reg_C"/>
    <property type="match status" value="1"/>
</dbReference>
<dbReference type="Gene3D" id="3.40.50.2300">
    <property type="match status" value="1"/>
</dbReference>
<keyword evidence="12" id="KW-1185">Reference proteome</keyword>
<dbReference type="PANTHER" id="PTHR48111:SF26">
    <property type="entry name" value="STAGE 0 SPORULATION PROTEIN A HOMOLOG"/>
    <property type="match status" value="1"/>
</dbReference>